<comment type="caution">
    <text evidence="2">The sequence shown here is derived from an EMBL/GenBank/DDBJ whole genome shotgun (WGS) entry which is preliminary data.</text>
</comment>
<proteinExistence type="predicted"/>
<dbReference type="AlphaFoldDB" id="A0AAV5WSS6"/>
<accession>A0AAV5WSS6</accession>
<feature type="compositionally biased region" description="Basic and acidic residues" evidence="1">
    <location>
        <begin position="389"/>
        <end position="401"/>
    </location>
</feature>
<protein>
    <submittedName>
        <fullName evidence="2">Uncharacterized protein</fullName>
    </submittedName>
</protein>
<evidence type="ECO:0000313" key="2">
    <source>
        <dbReference type="EMBL" id="GMT33615.1"/>
    </source>
</evidence>
<reference evidence="2" key="1">
    <citation type="submission" date="2023-10" db="EMBL/GenBank/DDBJ databases">
        <title>Genome assembly of Pristionchus species.</title>
        <authorList>
            <person name="Yoshida K."/>
            <person name="Sommer R.J."/>
        </authorList>
    </citation>
    <scope>NUCLEOTIDE SEQUENCE</scope>
    <source>
        <strain evidence="2">RS5133</strain>
    </source>
</reference>
<feature type="region of interest" description="Disordered" evidence="1">
    <location>
        <begin position="388"/>
        <end position="408"/>
    </location>
</feature>
<keyword evidence="3" id="KW-1185">Reference proteome</keyword>
<dbReference type="InterPro" id="IPR057711">
    <property type="entry name" value="DUF7951"/>
</dbReference>
<dbReference type="Pfam" id="PF25824">
    <property type="entry name" value="DUF7951"/>
    <property type="match status" value="1"/>
</dbReference>
<name>A0AAV5WSS6_9BILA</name>
<dbReference type="Proteomes" id="UP001432322">
    <property type="component" value="Unassembled WGS sequence"/>
</dbReference>
<gene>
    <name evidence="2" type="ORF">PFISCL1PPCAC_24912</name>
</gene>
<organism evidence="2 3">
    <name type="scientific">Pristionchus fissidentatus</name>
    <dbReference type="NCBI Taxonomy" id="1538716"/>
    <lineage>
        <taxon>Eukaryota</taxon>
        <taxon>Metazoa</taxon>
        <taxon>Ecdysozoa</taxon>
        <taxon>Nematoda</taxon>
        <taxon>Chromadorea</taxon>
        <taxon>Rhabditida</taxon>
        <taxon>Rhabditina</taxon>
        <taxon>Diplogasteromorpha</taxon>
        <taxon>Diplogasteroidea</taxon>
        <taxon>Neodiplogasteridae</taxon>
        <taxon>Pristionchus</taxon>
    </lineage>
</organism>
<evidence type="ECO:0000256" key="1">
    <source>
        <dbReference type="SAM" id="MobiDB-lite"/>
    </source>
</evidence>
<evidence type="ECO:0000313" key="3">
    <source>
        <dbReference type="Proteomes" id="UP001432322"/>
    </source>
</evidence>
<dbReference type="EMBL" id="BTSY01000006">
    <property type="protein sequence ID" value="GMT33615.1"/>
    <property type="molecule type" value="Genomic_DNA"/>
</dbReference>
<sequence>MKQLFQCLVDDTFNVTGMVQDDRKALRSAKLCEISLELRQVDSDHVIVSKVLPWPTGEEFPSKAIFDRKEEVLSVMNGTTLAKIPFRTRVLKSLVQQHDKHTPIVPRIVSSFDETESKTKDGKVHESLKTVQILRDVIDDPQSDIKWKKMKKAIISSAKSELSSLLTVTEQTKLLAVLKNRINTGDKDMQNVLKFLLECDVFGYKMTDEVHLLCESSSFDSLVSELIISNRHALPEKTFVRALKKAAGSDETSMKTFLKTLLELPFEDKQTAAAASDLLSPSEAATLIGCLMEMYKDDEERNIHGKILSLVALLFDSHSTQFLSDSTTHDTILEAASFISAMTSLTGTFAELECTDAARRTISSKNPVKPDFLIHTVHLKVRKWTQIQPEEKEKGEIRSMDSDDSDTD</sequence>